<gene>
    <name evidence="1" type="ORF">HMPREF1090_04995</name>
</gene>
<dbReference type="AlphaFoldDB" id="A0A0E2H314"/>
<protein>
    <submittedName>
        <fullName evidence="1">Uncharacterized protein</fullName>
    </submittedName>
</protein>
<proteinExistence type="predicted"/>
<evidence type="ECO:0000313" key="1">
    <source>
        <dbReference type="EMBL" id="ENZ08304.1"/>
    </source>
</evidence>
<name>A0A0E2H314_9FIRM</name>
<comment type="caution">
    <text evidence="1">The sequence shown here is derived from an EMBL/GenBank/DDBJ whole genome shotgun (WGS) entry which is preliminary data.</text>
</comment>
<dbReference type="HOGENOM" id="CLU_216080_0_0_9"/>
<dbReference type="Proteomes" id="UP000013085">
    <property type="component" value="Unassembled WGS sequence"/>
</dbReference>
<reference evidence="1 2" key="1">
    <citation type="submission" date="2013-01" db="EMBL/GenBank/DDBJ databases">
        <title>The Genome Sequence of Clostridium clostridioforme 90A8.</title>
        <authorList>
            <consortium name="The Broad Institute Genome Sequencing Platform"/>
            <person name="Earl A."/>
            <person name="Ward D."/>
            <person name="Feldgarden M."/>
            <person name="Gevers D."/>
            <person name="Courvalin P."/>
            <person name="Lambert T."/>
            <person name="Walker B."/>
            <person name="Young S.K."/>
            <person name="Zeng Q."/>
            <person name="Gargeya S."/>
            <person name="Fitzgerald M."/>
            <person name="Haas B."/>
            <person name="Abouelleil A."/>
            <person name="Alvarado L."/>
            <person name="Arachchi H.M."/>
            <person name="Berlin A.M."/>
            <person name="Chapman S.B."/>
            <person name="Dewar J."/>
            <person name="Goldberg J."/>
            <person name="Griggs A."/>
            <person name="Gujja S."/>
            <person name="Hansen M."/>
            <person name="Howarth C."/>
            <person name="Imamovic A."/>
            <person name="Larimer J."/>
            <person name="McCowan C."/>
            <person name="Murphy C."/>
            <person name="Neiman D."/>
            <person name="Pearson M."/>
            <person name="Priest M."/>
            <person name="Roberts A."/>
            <person name="Saif S."/>
            <person name="Shea T."/>
            <person name="Sisk P."/>
            <person name="Sykes S."/>
            <person name="Wortman J."/>
            <person name="Nusbaum C."/>
            <person name="Birren B."/>
        </authorList>
    </citation>
    <scope>NUCLEOTIDE SEQUENCE [LARGE SCALE GENOMIC DNA]</scope>
    <source>
        <strain evidence="1 2">90A8</strain>
    </source>
</reference>
<sequence length="37" mass="4295">QGERIRIRHRKFDGEALVTSVRVKADETGSVRMYVSF</sequence>
<evidence type="ECO:0000313" key="2">
    <source>
        <dbReference type="Proteomes" id="UP000013085"/>
    </source>
</evidence>
<organism evidence="1 2">
    <name type="scientific">[Clostridium] clostridioforme 90A8</name>
    <dbReference type="NCBI Taxonomy" id="999408"/>
    <lineage>
        <taxon>Bacteria</taxon>
        <taxon>Bacillati</taxon>
        <taxon>Bacillota</taxon>
        <taxon>Clostridia</taxon>
        <taxon>Lachnospirales</taxon>
        <taxon>Lachnospiraceae</taxon>
        <taxon>Enterocloster</taxon>
    </lineage>
</organism>
<accession>A0A0E2H314</accession>
<feature type="non-terminal residue" evidence="1">
    <location>
        <position position="1"/>
    </location>
</feature>
<dbReference type="EMBL" id="AGYR01000063">
    <property type="protein sequence ID" value="ENZ08304.1"/>
    <property type="molecule type" value="Genomic_DNA"/>
</dbReference>